<protein>
    <submittedName>
        <fullName evidence="9">Putative permease of the major facilitator superfamily protein</fullName>
    </submittedName>
</protein>
<evidence type="ECO:0000313" key="9">
    <source>
        <dbReference type="EMBL" id="JAV30706.1"/>
    </source>
</evidence>
<comment type="subcellular location">
    <subcellularLocation>
        <location evidence="1">Membrane</location>
        <topology evidence="1">Multi-pass membrane protein</topology>
    </subcellularLocation>
</comment>
<dbReference type="GO" id="GO:0016020">
    <property type="term" value="C:membrane"/>
    <property type="evidence" value="ECO:0007669"/>
    <property type="project" value="UniProtKB-SubCell"/>
</dbReference>
<evidence type="ECO:0000259" key="8">
    <source>
        <dbReference type="PROSITE" id="PS50850"/>
    </source>
</evidence>
<feature type="transmembrane region" description="Helical" evidence="7">
    <location>
        <begin position="321"/>
        <end position="342"/>
    </location>
</feature>
<dbReference type="FunFam" id="1.20.1250.20:FF:000003">
    <property type="entry name" value="Solute carrier family 17 member 3"/>
    <property type="match status" value="1"/>
</dbReference>
<accession>A0A1Q3FTA1</accession>
<feature type="transmembrane region" description="Helical" evidence="7">
    <location>
        <begin position="96"/>
        <end position="116"/>
    </location>
</feature>
<dbReference type="InterPro" id="IPR036259">
    <property type="entry name" value="MFS_trans_sf"/>
</dbReference>
<dbReference type="AlphaFoldDB" id="A0A1Q3FTA1"/>
<feature type="transmembrane region" description="Helical" evidence="7">
    <location>
        <begin position="188"/>
        <end position="208"/>
    </location>
</feature>
<dbReference type="Pfam" id="PF07690">
    <property type="entry name" value="MFS_1"/>
    <property type="match status" value="1"/>
</dbReference>
<evidence type="ECO:0000256" key="6">
    <source>
        <dbReference type="ARBA" id="ARBA00023136"/>
    </source>
</evidence>
<keyword evidence="2" id="KW-0813">Transport</keyword>
<keyword evidence="3 7" id="KW-0812">Transmembrane</keyword>
<dbReference type="SUPFAM" id="SSF103473">
    <property type="entry name" value="MFS general substrate transporter"/>
    <property type="match status" value="1"/>
</dbReference>
<proteinExistence type="predicted"/>
<dbReference type="PANTHER" id="PTHR11662:SF415">
    <property type="entry name" value="AT30085P-RELATED"/>
    <property type="match status" value="1"/>
</dbReference>
<keyword evidence="4" id="KW-0769">Symport</keyword>
<dbReference type="InterPro" id="IPR011701">
    <property type="entry name" value="MFS"/>
</dbReference>
<dbReference type="InterPro" id="IPR020846">
    <property type="entry name" value="MFS_dom"/>
</dbReference>
<feature type="transmembrane region" description="Helical" evidence="7">
    <location>
        <begin position="379"/>
        <end position="399"/>
    </location>
</feature>
<keyword evidence="5 7" id="KW-1133">Transmembrane helix</keyword>
<feature type="transmembrane region" description="Helical" evidence="7">
    <location>
        <begin position="215"/>
        <end position="234"/>
    </location>
</feature>
<dbReference type="FunFam" id="1.20.1250.20:FF:000423">
    <property type="entry name" value="Putative inorganic phosphate cotransporter-like Protein"/>
    <property type="match status" value="1"/>
</dbReference>
<dbReference type="Gene3D" id="1.20.1250.20">
    <property type="entry name" value="MFS general substrate transporter like domains"/>
    <property type="match status" value="2"/>
</dbReference>
<evidence type="ECO:0000256" key="4">
    <source>
        <dbReference type="ARBA" id="ARBA00022847"/>
    </source>
</evidence>
<feature type="transmembrane region" description="Helical" evidence="7">
    <location>
        <begin position="448"/>
        <end position="467"/>
    </location>
</feature>
<dbReference type="PROSITE" id="PS50850">
    <property type="entry name" value="MFS"/>
    <property type="match status" value="1"/>
</dbReference>
<feature type="transmembrane region" description="Helical" evidence="7">
    <location>
        <begin position="122"/>
        <end position="142"/>
    </location>
</feature>
<dbReference type="InterPro" id="IPR050382">
    <property type="entry name" value="MFS_Na/Anion_cotransporter"/>
</dbReference>
<evidence type="ECO:0000256" key="5">
    <source>
        <dbReference type="ARBA" id="ARBA00022989"/>
    </source>
</evidence>
<dbReference type="EMBL" id="GFDL01004339">
    <property type="protein sequence ID" value="JAV30706.1"/>
    <property type="molecule type" value="Transcribed_RNA"/>
</dbReference>
<sequence length="484" mass="52823">MPSLLQRCCQAACCISQQHLTALLCFLSIVNQYTMRVCLNLAITEMVLPKVINVTSNGTFVRLSPCGVDMDGSVLGVRGSSTDFQRYAWDEATQGLILSAFFWGYVVSHFASAFIADKYPRVLLGLSVLITAVLTLLTPLAIDIGGAPLLMATRAIEGVGEGATFPVLSAIIGHWIPPGQRGMLGSFIYSGGQIGSLIGGIGTGLIISKLGSWRLVFYVWGTLAIVWYLFWLVLGYASPETNPFISEEEKNRLLGQFAEARKVQRSSGIPWSKICKSVPLWALIIGQIGHDWGFYLLATDLPKYMKSILGVSVQDNAMISFLPFLCMWIFSVLSGWICDVQIRRKCITTSNARKLWTTIGSLPPAIFIVAASYANCNKLLVVIYFALSVTFMGGFYPGLKVNSNDLSPNLVGVLMAMVNGVGAITGVVVPYLAGVLTPNQTVSEWRDVFWLTFWVLNVTNVVFVLFGSGEIQPWNSSDEEASNT</sequence>
<evidence type="ECO:0000256" key="1">
    <source>
        <dbReference type="ARBA" id="ARBA00004141"/>
    </source>
</evidence>
<evidence type="ECO:0000256" key="7">
    <source>
        <dbReference type="SAM" id="Phobius"/>
    </source>
</evidence>
<evidence type="ECO:0000256" key="2">
    <source>
        <dbReference type="ARBA" id="ARBA00022448"/>
    </source>
</evidence>
<dbReference type="PANTHER" id="PTHR11662">
    <property type="entry name" value="SOLUTE CARRIER FAMILY 17"/>
    <property type="match status" value="1"/>
</dbReference>
<feature type="domain" description="Major facilitator superfamily (MFS) profile" evidence="8">
    <location>
        <begin position="51"/>
        <end position="472"/>
    </location>
</feature>
<reference evidence="9" key="1">
    <citation type="submission" date="2017-01" db="EMBL/GenBank/DDBJ databases">
        <title>A deep insight into the sialotranscriptome of adult male and female Cluex tarsalis mosquitoes.</title>
        <authorList>
            <person name="Ribeiro J.M."/>
            <person name="Moreira F."/>
            <person name="Bernard K.A."/>
            <person name="Calvo E."/>
        </authorList>
    </citation>
    <scope>NUCLEOTIDE SEQUENCE</scope>
    <source>
        <strain evidence="9">Kern County</strain>
        <tissue evidence="9">Salivary glands</tissue>
    </source>
</reference>
<evidence type="ECO:0000256" key="3">
    <source>
        <dbReference type="ARBA" id="ARBA00022692"/>
    </source>
</evidence>
<organism evidence="9">
    <name type="scientific">Culex tarsalis</name>
    <name type="common">Encephalitis mosquito</name>
    <dbReference type="NCBI Taxonomy" id="7177"/>
    <lineage>
        <taxon>Eukaryota</taxon>
        <taxon>Metazoa</taxon>
        <taxon>Ecdysozoa</taxon>
        <taxon>Arthropoda</taxon>
        <taxon>Hexapoda</taxon>
        <taxon>Insecta</taxon>
        <taxon>Pterygota</taxon>
        <taxon>Neoptera</taxon>
        <taxon>Endopterygota</taxon>
        <taxon>Diptera</taxon>
        <taxon>Nematocera</taxon>
        <taxon>Culicoidea</taxon>
        <taxon>Culicidae</taxon>
        <taxon>Culicinae</taxon>
        <taxon>Culicini</taxon>
        <taxon>Culex</taxon>
        <taxon>Culex</taxon>
    </lineage>
</organism>
<dbReference type="GO" id="GO:0015293">
    <property type="term" value="F:symporter activity"/>
    <property type="evidence" value="ECO:0007669"/>
    <property type="project" value="UniProtKB-KW"/>
</dbReference>
<name>A0A1Q3FTA1_CULTA</name>
<keyword evidence="6 7" id="KW-0472">Membrane</keyword>
<feature type="transmembrane region" description="Helical" evidence="7">
    <location>
        <begin position="411"/>
        <end position="436"/>
    </location>
</feature>
<dbReference type="GO" id="GO:0006820">
    <property type="term" value="P:monoatomic anion transport"/>
    <property type="evidence" value="ECO:0007669"/>
    <property type="project" value="TreeGrafter"/>
</dbReference>